<dbReference type="EMBL" id="AP010904">
    <property type="protein sequence ID" value="BAH74947.1"/>
    <property type="molecule type" value="Genomic_DNA"/>
</dbReference>
<dbReference type="Proteomes" id="UP000009071">
    <property type="component" value="Chromosome"/>
</dbReference>
<protein>
    <submittedName>
        <fullName evidence="1">Uncharacterized protein</fullName>
    </submittedName>
</protein>
<dbReference type="AlphaFoldDB" id="C4XNH2"/>
<keyword evidence="2" id="KW-1185">Reference proteome</keyword>
<name>C4XNH2_SOLM1</name>
<dbReference type="HOGENOM" id="CLU_386290_0_0_7"/>
<accession>C4XNH2</accession>
<evidence type="ECO:0000313" key="1">
    <source>
        <dbReference type="EMBL" id="BAH74947.1"/>
    </source>
</evidence>
<organism evidence="1 2">
    <name type="scientific">Solidesulfovibrio magneticus (strain ATCC 700980 / DSM 13731 / RS-1)</name>
    <name type="common">Desulfovibrio magneticus</name>
    <dbReference type="NCBI Taxonomy" id="573370"/>
    <lineage>
        <taxon>Bacteria</taxon>
        <taxon>Pseudomonadati</taxon>
        <taxon>Thermodesulfobacteriota</taxon>
        <taxon>Desulfovibrionia</taxon>
        <taxon>Desulfovibrionales</taxon>
        <taxon>Desulfovibrionaceae</taxon>
        <taxon>Solidesulfovibrio</taxon>
    </lineage>
</organism>
<dbReference type="STRING" id="573370.DMR_14560"/>
<proteinExistence type="predicted"/>
<reference evidence="1 2" key="1">
    <citation type="journal article" date="2009" name="Genome Res.">
        <title>Whole genome sequence of Desulfovibrio magneticus strain RS-1 revealed common gene clusters in magnetotactic bacteria.</title>
        <authorList>
            <person name="Nakazawa H."/>
            <person name="Arakaki A."/>
            <person name="Narita-Yamada S."/>
            <person name="Yashiro I."/>
            <person name="Jinno K."/>
            <person name="Aoki N."/>
            <person name="Tsuruyama A."/>
            <person name="Okamura Y."/>
            <person name="Tanikawa S."/>
            <person name="Fujita N."/>
            <person name="Takeyama H."/>
            <person name="Matsunaga T."/>
        </authorList>
    </citation>
    <scope>NUCLEOTIDE SEQUENCE [LARGE SCALE GENOMIC DNA]</scope>
    <source>
        <strain evidence="2">ATCC 700980 / DSM 13731 / RS-1</strain>
    </source>
</reference>
<evidence type="ECO:0000313" key="2">
    <source>
        <dbReference type="Proteomes" id="UP000009071"/>
    </source>
</evidence>
<sequence>MERGGERPTPRYNKALTVKLRAFLFSEWRFSMKAVLCISDSINEFGNGNFEYFPIKITTNKKKFIKSLVKEVNKLLFKNNPKDVVKLLVLGFLYDSLLFSEEIKKIGFFRASKYDFSMPPVIRAFLKGFFLTSLNTKVDDRTAKYIKSVDNFLSITRDVKKLYEKIIHFTHKNDDKLFKTVVAIIDMFFMHDTSKAIQDPRRPRKLYTREALSEGASYLLYIHKDQCHLGFNNVNEIDENALFDPEYLCAIIDTYSLKEYMYSEIRIERFPYTMDKKESGVCLVCQDELFEKSRHLGFLMQDLANYKIIEATEQAYKNKAASFGTFFYSAPRLYDSLIVKLDHPVERWVLKISEKILETFKDEFLKDKYFYEELAEIKNLNHNHFVSENTFFNYKIEDDVTITDVFKFKRFIVFLSSIMMSFLKEKIQKGNAKEKAMAFRSLIPVFKKTDFINAVSILMPKNKVQSIVKLLSWVSKESNALDLQYTPFIEIESELVVPFNLFYNSNTVRNSLSLKKKRFYETNEYEPTVNMLYSSLVNKFENVCKNLKYRSNNEEGELDVILAKDGYLIVFEIKNSLHPCNIAELRTSFDYITYGAKRLNDFTRLFFSDEKLRTSILNRLGLASTGTYHIVPCIATGNRALYGYRHNSVAVRYIHELLNLINTGQITLGDKPVSTWKGSNISIDDLAKFIQEDSLYDENFSFFELQEASISYVDKKLIQQRYLYNNEAAQKKYELQ</sequence>
<dbReference type="eggNOG" id="ENOG5031MTF">
    <property type="taxonomic scope" value="Bacteria"/>
</dbReference>
<dbReference type="KEGG" id="dma:DMR_14560"/>
<gene>
    <name evidence="1" type="ordered locus">DMR_14560</name>
</gene>